<evidence type="ECO:0000313" key="2">
    <source>
        <dbReference type="EMBL" id="ADN35312.1"/>
    </source>
</evidence>
<dbReference type="Proteomes" id="UP000006565">
    <property type="component" value="Chromosome"/>
</dbReference>
<keyword evidence="1" id="KW-0812">Transmembrane</keyword>
<dbReference type="STRING" id="679926.Mpet_0538"/>
<keyword evidence="3" id="KW-1185">Reference proteome</keyword>
<dbReference type="OrthoDB" id="117704at2157"/>
<gene>
    <name evidence="2" type="ordered locus">Mpet_0538</name>
</gene>
<keyword evidence="1" id="KW-1133">Transmembrane helix</keyword>
<dbReference type="GeneID" id="9742986"/>
<dbReference type="KEGG" id="mpi:Mpet_0538"/>
<reference evidence="2 3" key="1">
    <citation type="journal article" date="2010" name="Stand. Genomic Sci.">
        <title>Complete genome sequence of Methanoplanus petrolearius type strain (SEBR 4847).</title>
        <authorList>
            <person name="Brambilla E."/>
            <person name="Djao O.D."/>
            <person name="Daligault H."/>
            <person name="Lapidus A."/>
            <person name="Lucas S."/>
            <person name="Hammon N."/>
            <person name="Nolan M."/>
            <person name="Tice H."/>
            <person name="Cheng J.F."/>
            <person name="Han C."/>
            <person name="Tapia R."/>
            <person name="Goodwin L."/>
            <person name="Pitluck S."/>
            <person name="Liolios K."/>
            <person name="Ivanova N."/>
            <person name="Mavromatis K."/>
            <person name="Mikhailova N."/>
            <person name="Pati A."/>
            <person name="Chen A."/>
            <person name="Palaniappan K."/>
            <person name="Land M."/>
            <person name="Hauser L."/>
            <person name="Chang Y.J."/>
            <person name="Jeffries C.D."/>
            <person name="Rohde M."/>
            <person name="Spring S."/>
            <person name="Sikorski J."/>
            <person name="Goker M."/>
            <person name="Woyke T."/>
            <person name="Bristow J."/>
            <person name="Eisen J.A."/>
            <person name="Markowitz V."/>
            <person name="Hugenholtz P."/>
            <person name="Kyrpides N.C."/>
            <person name="Klenk H.P."/>
        </authorList>
    </citation>
    <scope>NUCLEOTIDE SEQUENCE [LARGE SCALE GENOMIC DNA]</scope>
    <source>
        <strain evidence="3">DSM 11571 / OCM 486 / SEBR 4847</strain>
    </source>
</reference>
<dbReference type="EMBL" id="CP002117">
    <property type="protein sequence ID" value="ADN35312.1"/>
    <property type="molecule type" value="Genomic_DNA"/>
</dbReference>
<dbReference type="HOGENOM" id="CLU_1954650_0_0_2"/>
<organism evidence="2 3">
    <name type="scientific">Methanolacinia petrolearia (strain DSM 11571 / OCM 486 / SEBR 4847)</name>
    <name type="common">Methanoplanus petrolearius</name>
    <dbReference type="NCBI Taxonomy" id="679926"/>
    <lineage>
        <taxon>Archaea</taxon>
        <taxon>Methanobacteriati</taxon>
        <taxon>Methanobacteriota</taxon>
        <taxon>Stenosarchaea group</taxon>
        <taxon>Methanomicrobia</taxon>
        <taxon>Methanomicrobiales</taxon>
        <taxon>Methanomicrobiaceae</taxon>
        <taxon>Methanolacinia</taxon>
    </lineage>
</organism>
<accession>E1RHK3</accession>
<protein>
    <submittedName>
        <fullName evidence="2">Uncharacterized protein</fullName>
    </submittedName>
</protein>
<dbReference type="eggNOG" id="arCOG06552">
    <property type="taxonomic scope" value="Archaea"/>
</dbReference>
<dbReference type="AlphaFoldDB" id="E1RHK3"/>
<sequence length="127" mass="14898">MERMNEDGQWIVLMGFIVSVSLFVLAIIINQSVTVGQTTSEAVLEFPKNEITEVREAVIDIAKKDPSSYTLRQDLYALSMDRMNAVVYYDITNEKYQDIYYKYDEILIRFNNGVTKYNETYWLPEKK</sequence>
<keyword evidence="1" id="KW-0472">Membrane</keyword>
<feature type="transmembrane region" description="Helical" evidence="1">
    <location>
        <begin position="12"/>
        <end position="29"/>
    </location>
</feature>
<dbReference type="RefSeq" id="WP_013328490.1">
    <property type="nucleotide sequence ID" value="NC_014507.1"/>
</dbReference>
<evidence type="ECO:0000256" key="1">
    <source>
        <dbReference type="SAM" id="Phobius"/>
    </source>
</evidence>
<name>E1RHK3_METP4</name>
<evidence type="ECO:0000313" key="3">
    <source>
        <dbReference type="Proteomes" id="UP000006565"/>
    </source>
</evidence>
<proteinExistence type="predicted"/>